<comment type="caution">
    <text evidence="7">The sequence shown here is derived from an EMBL/GenBank/DDBJ whole genome shotgun (WGS) entry which is preliminary data.</text>
</comment>
<sequence>MAEVRTASGKGHDQDRNRRTFVTPEGVDLKLDIATVGERIGAFMMDLVLIVLTLVLFTIALLFILAGTGAVLAQALIMVWLLGFFALRNGYFAAFELGPRAATPGKRLMKMRVVSRDGARLRGHQIVARNAMRELELFLPLSFLGYQSAQGMASFATGLFGLLWTGIFAFFPFFNRDRLRVGDLIAGTWVVRMPRRTLSNSVAARVVSEEARYSFSDAQLSVYGEFELQKLEEVLRRNDEYSMIVVARTIRERLGMEDDGGGDHAFLEAYYTALCQRLERGMLFGKRKKDKYQR</sequence>
<name>A0A7W7NRU0_9SPHN</name>
<accession>A0A7W7NRU0</accession>
<keyword evidence="2 5" id="KW-0812">Transmembrane</keyword>
<feature type="transmembrane region" description="Helical" evidence="5">
    <location>
        <begin position="40"/>
        <end position="63"/>
    </location>
</feature>
<dbReference type="EMBL" id="JACHLN010000002">
    <property type="protein sequence ID" value="MBB4839253.1"/>
    <property type="molecule type" value="Genomic_DNA"/>
</dbReference>
<evidence type="ECO:0000256" key="4">
    <source>
        <dbReference type="ARBA" id="ARBA00023136"/>
    </source>
</evidence>
<proteinExistence type="predicted"/>
<organism evidence="7 8">
    <name type="scientific">Sphingomonas kyeonggiensis</name>
    <dbReference type="NCBI Taxonomy" id="1268553"/>
    <lineage>
        <taxon>Bacteria</taxon>
        <taxon>Pseudomonadati</taxon>
        <taxon>Pseudomonadota</taxon>
        <taxon>Alphaproteobacteria</taxon>
        <taxon>Sphingomonadales</taxon>
        <taxon>Sphingomonadaceae</taxon>
        <taxon>Sphingomonas</taxon>
    </lineage>
</organism>
<evidence type="ECO:0000256" key="5">
    <source>
        <dbReference type="SAM" id="Phobius"/>
    </source>
</evidence>
<dbReference type="Proteomes" id="UP000575241">
    <property type="component" value="Unassembled WGS sequence"/>
</dbReference>
<dbReference type="PANTHER" id="PTHR38480:SF1">
    <property type="entry name" value="SLR0254 PROTEIN"/>
    <property type="match status" value="1"/>
</dbReference>
<reference evidence="7 8" key="1">
    <citation type="submission" date="2020-08" db="EMBL/GenBank/DDBJ databases">
        <title>Functional genomics of gut bacteria from endangered species of beetles.</title>
        <authorList>
            <person name="Carlos-Shanley C."/>
        </authorList>
    </citation>
    <scope>NUCLEOTIDE SEQUENCE [LARGE SCALE GENOMIC DNA]</scope>
    <source>
        <strain evidence="7 8">S00224</strain>
    </source>
</reference>
<keyword evidence="4 5" id="KW-0472">Membrane</keyword>
<evidence type="ECO:0000313" key="7">
    <source>
        <dbReference type="EMBL" id="MBB4839253.1"/>
    </source>
</evidence>
<keyword evidence="8" id="KW-1185">Reference proteome</keyword>
<dbReference type="AlphaFoldDB" id="A0A7W7NRU0"/>
<evidence type="ECO:0000256" key="3">
    <source>
        <dbReference type="ARBA" id="ARBA00022989"/>
    </source>
</evidence>
<dbReference type="InterPro" id="IPR010432">
    <property type="entry name" value="RDD"/>
</dbReference>
<dbReference type="Pfam" id="PF06271">
    <property type="entry name" value="RDD"/>
    <property type="match status" value="1"/>
</dbReference>
<evidence type="ECO:0000256" key="1">
    <source>
        <dbReference type="ARBA" id="ARBA00004141"/>
    </source>
</evidence>
<evidence type="ECO:0000313" key="8">
    <source>
        <dbReference type="Proteomes" id="UP000575241"/>
    </source>
</evidence>
<comment type="subcellular location">
    <subcellularLocation>
        <location evidence="1">Membrane</location>
        <topology evidence="1">Multi-pass membrane protein</topology>
    </subcellularLocation>
</comment>
<protein>
    <submittedName>
        <fullName evidence="7">Putative RDD family membrane protein YckC</fullName>
    </submittedName>
</protein>
<dbReference type="RefSeq" id="WP_184167025.1">
    <property type="nucleotide sequence ID" value="NZ_JACHLN010000002.1"/>
</dbReference>
<keyword evidence="3 5" id="KW-1133">Transmembrane helix</keyword>
<evidence type="ECO:0000259" key="6">
    <source>
        <dbReference type="Pfam" id="PF06271"/>
    </source>
</evidence>
<gene>
    <name evidence="7" type="ORF">HNP52_002322</name>
</gene>
<feature type="domain" description="RDD" evidence="6">
    <location>
        <begin position="34"/>
        <end position="187"/>
    </location>
</feature>
<dbReference type="GO" id="GO:0016020">
    <property type="term" value="C:membrane"/>
    <property type="evidence" value="ECO:0007669"/>
    <property type="project" value="UniProtKB-SubCell"/>
</dbReference>
<evidence type="ECO:0000256" key="2">
    <source>
        <dbReference type="ARBA" id="ARBA00022692"/>
    </source>
</evidence>
<feature type="transmembrane region" description="Helical" evidence="5">
    <location>
        <begin position="152"/>
        <end position="174"/>
    </location>
</feature>
<dbReference type="PANTHER" id="PTHR38480">
    <property type="entry name" value="SLR0254 PROTEIN"/>
    <property type="match status" value="1"/>
</dbReference>